<protein>
    <submittedName>
        <fullName evidence="1">Uncharacterized protein</fullName>
    </submittedName>
</protein>
<accession>A0A5J4VZI2</accession>
<sequence length="112" mass="13049">MQRKNSSEWTNLADIATASKFINYASFDNNISYFLKYLNQVRNYHETFPPQPLLAYRSDEQIEEDGVNEEIDSQLINQGINGNIKNNANRAKGAILNYFIEQGNPKPIWYNW</sequence>
<proteinExistence type="predicted"/>
<comment type="caution">
    <text evidence="1">The sequence shown here is derived from an EMBL/GenBank/DDBJ whole genome shotgun (WGS) entry which is preliminary data.</text>
</comment>
<name>A0A5J4VZI2_9EUKA</name>
<evidence type="ECO:0000313" key="2">
    <source>
        <dbReference type="Proteomes" id="UP000324800"/>
    </source>
</evidence>
<gene>
    <name evidence="1" type="ORF">EZS28_016800</name>
</gene>
<organism evidence="1 2">
    <name type="scientific">Streblomastix strix</name>
    <dbReference type="NCBI Taxonomy" id="222440"/>
    <lineage>
        <taxon>Eukaryota</taxon>
        <taxon>Metamonada</taxon>
        <taxon>Preaxostyla</taxon>
        <taxon>Oxymonadida</taxon>
        <taxon>Streblomastigidae</taxon>
        <taxon>Streblomastix</taxon>
    </lineage>
</organism>
<dbReference type="Proteomes" id="UP000324800">
    <property type="component" value="Unassembled WGS sequence"/>
</dbReference>
<reference evidence="1 2" key="1">
    <citation type="submission" date="2019-03" db="EMBL/GenBank/DDBJ databases">
        <title>Single cell metagenomics reveals metabolic interactions within the superorganism composed of flagellate Streblomastix strix and complex community of Bacteroidetes bacteria on its surface.</title>
        <authorList>
            <person name="Treitli S.C."/>
            <person name="Kolisko M."/>
            <person name="Husnik F."/>
            <person name="Keeling P."/>
            <person name="Hampl V."/>
        </authorList>
    </citation>
    <scope>NUCLEOTIDE SEQUENCE [LARGE SCALE GENOMIC DNA]</scope>
    <source>
        <strain evidence="1">ST1C</strain>
    </source>
</reference>
<evidence type="ECO:0000313" key="1">
    <source>
        <dbReference type="EMBL" id="KAA6387673.1"/>
    </source>
</evidence>
<dbReference type="AlphaFoldDB" id="A0A5J4VZI2"/>
<dbReference type="EMBL" id="SNRW01004279">
    <property type="protein sequence ID" value="KAA6387673.1"/>
    <property type="molecule type" value="Genomic_DNA"/>
</dbReference>